<evidence type="ECO:0000256" key="1">
    <source>
        <dbReference type="SAM" id="Coils"/>
    </source>
</evidence>
<dbReference type="Pfam" id="PF25802">
    <property type="entry name" value="WWC1"/>
    <property type="match status" value="1"/>
</dbReference>
<gene>
    <name evidence="3" type="ORF">TCEB3V08_LOCUS13023</name>
</gene>
<dbReference type="AlphaFoldDB" id="A0A7R9DN15"/>
<accession>A0A7R9DN15</accession>
<keyword evidence="1" id="KW-0175">Coiled coil</keyword>
<name>A0A7R9DN15_TIMCR</name>
<proteinExistence type="predicted"/>
<evidence type="ECO:0000259" key="2">
    <source>
        <dbReference type="Pfam" id="PF25802"/>
    </source>
</evidence>
<sequence>MNKCTQLEDPRLEWRAIQEAMLRDYLHTAQDVLEAKKEIYDVKQQRLCLAQEEYNHLHNALATLNTSRTSLCSSSSSVSTKYDPDLLKADVALAKNRVGRLKSELEQIRTEMHCTQRGVDTLASVEQKLSAHEGGCYNITEAQAIMVELRSIQKSLSSGEKEKAELMQSLAKLKDDLTRLQLCESSPDISTLSLPQEKLSTASQTDLSGELMPIGTRLAEMARMRLLYDEARKKIQLIQQQLADLEEKVVPGQAESDQDR</sequence>
<organism evidence="3">
    <name type="scientific">Timema cristinae</name>
    <name type="common">Walking stick</name>
    <dbReference type="NCBI Taxonomy" id="61476"/>
    <lineage>
        <taxon>Eukaryota</taxon>
        <taxon>Metazoa</taxon>
        <taxon>Ecdysozoa</taxon>
        <taxon>Arthropoda</taxon>
        <taxon>Hexapoda</taxon>
        <taxon>Insecta</taxon>
        <taxon>Pterygota</taxon>
        <taxon>Neoptera</taxon>
        <taxon>Polyneoptera</taxon>
        <taxon>Phasmatodea</taxon>
        <taxon>Timematodea</taxon>
        <taxon>Timematoidea</taxon>
        <taxon>Timematidae</taxon>
        <taxon>Timema</taxon>
    </lineage>
</organism>
<feature type="domain" description="WWC1-like helical hairpin" evidence="2">
    <location>
        <begin position="216"/>
        <end position="260"/>
    </location>
</feature>
<evidence type="ECO:0000313" key="3">
    <source>
        <dbReference type="EMBL" id="CAD7417670.1"/>
    </source>
</evidence>
<reference evidence="3" key="1">
    <citation type="submission" date="2020-11" db="EMBL/GenBank/DDBJ databases">
        <authorList>
            <person name="Tran Van P."/>
        </authorList>
    </citation>
    <scope>NUCLEOTIDE SEQUENCE</scope>
</reference>
<protein>
    <recommendedName>
        <fullName evidence="2">WWC1-like helical hairpin domain-containing protein</fullName>
    </recommendedName>
</protein>
<dbReference type="InterPro" id="IPR057747">
    <property type="entry name" value="WWC1_hairpin"/>
</dbReference>
<dbReference type="EMBL" id="OC331946">
    <property type="protein sequence ID" value="CAD7417670.1"/>
    <property type="molecule type" value="Genomic_DNA"/>
</dbReference>
<feature type="coiled-coil region" evidence="1">
    <location>
        <begin position="221"/>
        <end position="248"/>
    </location>
</feature>